<dbReference type="EMBL" id="JBGONM010000013">
    <property type="protein sequence ID" value="MEZ8080879.1"/>
    <property type="molecule type" value="Genomic_DNA"/>
</dbReference>
<dbReference type="Proteomes" id="UP001569154">
    <property type="component" value="Unassembled WGS sequence"/>
</dbReference>
<dbReference type="Pfam" id="PF13343">
    <property type="entry name" value="SBP_bac_6"/>
    <property type="match status" value="1"/>
</dbReference>
<evidence type="ECO:0000313" key="4">
    <source>
        <dbReference type="Proteomes" id="UP001569154"/>
    </source>
</evidence>
<sequence length="454" mass="49638">MQNKPHQGLTIGRNVSTLASMLILALTSSQAFAMSDKNLVIVTSFPNDVTDVYKSAFEKKYPDISVEVLSKKTTAGIKYLQETSSNNKSDIFWASAPDAFEVLKDSNLLAMYQSSVSGIPEKVGTFPINDPDGFYKGFALSGYGMMWNERYMKAKKLPIPKEWQDLSKPVYHKHVGMSAPSRSGTTHLTVEAILQGEGWQEGWNTLKSISGNFKTVTERSFGVPDGVNSGSFGVGIVIDFFGLSSKATGFPVDFHYPTVTALVPANVGKVKNAPNDEAASAFIDFLLSEEGQKLLLDKKIQRLPVNPAVYASTPEGFPNPFTGQKLGTVDFDLGLSKSRYNVVNSLFDVMITYRLDELRDATKAIQEAEAKAKGASNEKALALIAEAKQLINTLPITAEQASDPDFVSIFTKKRKKASDKVGARQAEVEQAWDNQVIANYDRATELAEKASDIL</sequence>
<accession>A0ABV4L096</accession>
<keyword evidence="4" id="KW-1185">Reference proteome</keyword>
<proteinExistence type="predicted"/>
<feature type="chain" id="PRO_5046711630" evidence="2">
    <location>
        <begin position="34"/>
        <end position="454"/>
    </location>
</feature>
<keyword evidence="1 2" id="KW-0732">Signal</keyword>
<dbReference type="SUPFAM" id="SSF53850">
    <property type="entry name" value="Periplasmic binding protein-like II"/>
    <property type="match status" value="1"/>
</dbReference>
<dbReference type="RefSeq" id="WP_017013758.1">
    <property type="nucleotide sequence ID" value="NZ_AJYG02000047.1"/>
</dbReference>
<feature type="signal peptide" evidence="2">
    <location>
        <begin position="1"/>
        <end position="33"/>
    </location>
</feature>
<dbReference type="PANTHER" id="PTHR30006">
    <property type="entry name" value="THIAMINE-BINDING PERIPLASMIC PROTEIN-RELATED"/>
    <property type="match status" value="1"/>
</dbReference>
<organism evidence="3 4">
    <name type="scientific">Enterovibrio norvegicus</name>
    <dbReference type="NCBI Taxonomy" id="188144"/>
    <lineage>
        <taxon>Bacteria</taxon>
        <taxon>Pseudomonadati</taxon>
        <taxon>Pseudomonadota</taxon>
        <taxon>Gammaproteobacteria</taxon>
        <taxon>Vibrionales</taxon>
        <taxon>Vibrionaceae</taxon>
        <taxon>Enterovibrio</taxon>
    </lineage>
</organism>
<evidence type="ECO:0000313" key="3">
    <source>
        <dbReference type="EMBL" id="MEZ8080879.1"/>
    </source>
</evidence>
<comment type="caution">
    <text evidence="3">The sequence shown here is derived from an EMBL/GenBank/DDBJ whole genome shotgun (WGS) entry which is preliminary data.</text>
</comment>
<name>A0ABV4L096_9GAMM</name>
<protein>
    <submittedName>
        <fullName evidence="3">ABC transporter substrate-binding protein</fullName>
    </submittedName>
</protein>
<dbReference type="Gene3D" id="3.40.190.10">
    <property type="entry name" value="Periplasmic binding protein-like II"/>
    <property type="match status" value="2"/>
</dbReference>
<dbReference type="PANTHER" id="PTHR30006:SF25">
    <property type="entry name" value="PHOSPHOGLYCERATE TRANSPORT REGULATORY PROTEIN PGTC"/>
    <property type="match status" value="1"/>
</dbReference>
<reference evidence="3 4" key="1">
    <citation type="submission" date="2024-06" db="EMBL/GenBank/DDBJ databases">
        <authorList>
            <person name="Steensen K."/>
            <person name="Seneca J."/>
            <person name="Bartlau N."/>
            <person name="Yu A.X."/>
            <person name="Polz M.F."/>
        </authorList>
    </citation>
    <scope>NUCLEOTIDE SEQUENCE [LARGE SCALE GENOMIC DNA]</scope>
    <source>
        <strain evidence="3 4">1F260</strain>
    </source>
</reference>
<evidence type="ECO:0000256" key="2">
    <source>
        <dbReference type="SAM" id="SignalP"/>
    </source>
</evidence>
<evidence type="ECO:0000256" key="1">
    <source>
        <dbReference type="ARBA" id="ARBA00022729"/>
    </source>
</evidence>
<gene>
    <name evidence="3" type="ORF">ACED35_07115</name>
</gene>